<evidence type="ECO:0000313" key="2">
    <source>
        <dbReference type="EMBL" id="CAB4943716.1"/>
    </source>
</evidence>
<gene>
    <name evidence="2" type="ORF">UFOPK3773_01004</name>
</gene>
<protein>
    <submittedName>
        <fullName evidence="2">Unannotated protein</fullName>
    </submittedName>
</protein>
<accession>A0A6J7JK50</accession>
<feature type="domain" description="K+ potassium transporter C-terminal" evidence="1">
    <location>
        <begin position="3"/>
        <end position="116"/>
    </location>
</feature>
<evidence type="ECO:0000259" key="1">
    <source>
        <dbReference type="Pfam" id="PF22776"/>
    </source>
</evidence>
<organism evidence="2">
    <name type="scientific">freshwater metagenome</name>
    <dbReference type="NCBI Taxonomy" id="449393"/>
    <lineage>
        <taxon>unclassified sequences</taxon>
        <taxon>metagenomes</taxon>
        <taxon>ecological metagenomes</taxon>
    </lineage>
</organism>
<dbReference type="Pfam" id="PF22776">
    <property type="entry name" value="K_trans_C"/>
    <property type="match status" value="1"/>
</dbReference>
<reference evidence="2" key="1">
    <citation type="submission" date="2020-05" db="EMBL/GenBank/DDBJ databases">
        <authorList>
            <person name="Chiriac C."/>
            <person name="Salcher M."/>
            <person name="Ghai R."/>
            <person name="Kavagutti S V."/>
        </authorList>
    </citation>
    <scope>NUCLEOTIDE SEQUENCE</scope>
</reference>
<name>A0A6J7JK50_9ZZZZ</name>
<dbReference type="EMBL" id="CAFBNF010000099">
    <property type="protein sequence ID" value="CAB4943716.1"/>
    <property type="molecule type" value="Genomic_DNA"/>
</dbReference>
<dbReference type="InterPro" id="IPR053952">
    <property type="entry name" value="K_trans_C"/>
</dbReference>
<dbReference type="AlphaFoldDB" id="A0A6J7JK50"/>
<proteinExistence type="predicted"/>
<sequence length="117" mass="13059">MAADVVVATVVTESVPFLTRAPLVEDVMDRVRPVTVYTGYMETADLPDILRTSVLGEGEADATYYLSERRFVATDHGMLPAWLERMFAFLHRNSQAPAAYFSLPPERVIPLGTRIDL</sequence>